<name>A0A9P8HZD6_9PEZI</name>
<dbReference type="Proteomes" id="UP000750711">
    <property type="component" value="Unassembled WGS sequence"/>
</dbReference>
<feature type="region of interest" description="Disordered" evidence="1">
    <location>
        <begin position="76"/>
        <end position="140"/>
    </location>
</feature>
<organism evidence="2 3">
    <name type="scientific">Trichoglossum hirsutum</name>
    <dbReference type="NCBI Taxonomy" id="265104"/>
    <lineage>
        <taxon>Eukaryota</taxon>
        <taxon>Fungi</taxon>
        <taxon>Dikarya</taxon>
        <taxon>Ascomycota</taxon>
        <taxon>Pezizomycotina</taxon>
        <taxon>Geoglossomycetes</taxon>
        <taxon>Geoglossales</taxon>
        <taxon>Geoglossaceae</taxon>
        <taxon>Trichoglossum</taxon>
    </lineage>
</organism>
<gene>
    <name evidence="2" type="ORF">GP486_008953</name>
</gene>
<protein>
    <submittedName>
        <fullName evidence="2">Uncharacterized protein</fullName>
    </submittedName>
</protein>
<keyword evidence="3" id="KW-1185">Reference proteome</keyword>
<dbReference type="AlphaFoldDB" id="A0A9P8HZD6"/>
<evidence type="ECO:0000313" key="3">
    <source>
        <dbReference type="Proteomes" id="UP000750711"/>
    </source>
</evidence>
<accession>A0A9P8HZD6</accession>
<evidence type="ECO:0000256" key="1">
    <source>
        <dbReference type="SAM" id="MobiDB-lite"/>
    </source>
</evidence>
<feature type="non-terminal residue" evidence="2">
    <location>
        <position position="1"/>
    </location>
</feature>
<sequence length="140" mass="15440">GVEILSPIGSFFDQAFLTFRRSFERRTGKAWEDRLDAVAEHGEKEVVEGKYFYQPPKGKKKPKGVLPSGKVVVTPEMAGIVPRGRVEEEEEEAEEEDTGSSDDDEDDDEDDGDEGRFSTDAPPSTFNGASAARPKPSLIF</sequence>
<feature type="compositionally biased region" description="Acidic residues" evidence="1">
    <location>
        <begin position="87"/>
        <end position="113"/>
    </location>
</feature>
<evidence type="ECO:0000313" key="2">
    <source>
        <dbReference type="EMBL" id="KAH0533913.1"/>
    </source>
</evidence>
<dbReference type="EMBL" id="JAGHQM010004603">
    <property type="protein sequence ID" value="KAH0533913.1"/>
    <property type="molecule type" value="Genomic_DNA"/>
</dbReference>
<reference evidence="2" key="1">
    <citation type="submission" date="2021-03" db="EMBL/GenBank/DDBJ databases">
        <title>Comparative genomics and phylogenomic investigation of the class Geoglossomycetes provide insights into ecological specialization and systematics.</title>
        <authorList>
            <person name="Melie T."/>
            <person name="Pirro S."/>
            <person name="Miller A.N."/>
            <person name="Quandt A."/>
        </authorList>
    </citation>
    <scope>NUCLEOTIDE SEQUENCE</scope>
    <source>
        <strain evidence="2">CAQ_001_2017</strain>
    </source>
</reference>
<proteinExistence type="predicted"/>
<comment type="caution">
    <text evidence="2">The sequence shown here is derived from an EMBL/GenBank/DDBJ whole genome shotgun (WGS) entry which is preliminary data.</text>
</comment>